<evidence type="ECO:0000256" key="5">
    <source>
        <dbReference type="ARBA" id="ARBA00023136"/>
    </source>
</evidence>
<evidence type="ECO:0000313" key="9">
    <source>
        <dbReference type="Proteomes" id="UP000595894"/>
    </source>
</evidence>
<dbReference type="InterPro" id="IPR051401">
    <property type="entry name" value="GtrA_CellWall_Glycosyl"/>
</dbReference>
<dbReference type="Proteomes" id="UP000595894">
    <property type="component" value="Chromosome"/>
</dbReference>
<evidence type="ECO:0000313" key="8">
    <source>
        <dbReference type="EMBL" id="QQV76919.1"/>
    </source>
</evidence>
<keyword evidence="5 6" id="KW-0472">Membrane</keyword>
<evidence type="ECO:0000256" key="3">
    <source>
        <dbReference type="ARBA" id="ARBA00022692"/>
    </source>
</evidence>
<proteinExistence type="inferred from homology"/>
<comment type="subcellular location">
    <subcellularLocation>
        <location evidence="1">Membrane</location>
        <topology evidence="1">Multi-pass membrane protein</topology>
    </subcellularLocation>
</comment>
<reference evidence="9" key="1">
    <citation type="submission" date="2020-09" db="EMBL/GenBank/DDBJ databases">
        <title>Sphingomonas sp., a new species isolated from pork steak.</title>
        <authorList>
            <person name="Heidler von Heilborn D."/>
        </authorList>
    </citation>
    <scope>NUCLEOTIDE SEQUENCE [LARGE SCALE GENOMIC DNA]</scope>
</reference>
<dbReference type="PANTHER" id="PTHR38459">
    <property type="entry name" value="PROPHAGE BACTOPRENOL-LINKED GLUCOSE TRANSLOCASE HOMOLOG"/>
    <property type="match status" value="1"/>
</dbReference>
<evidence type="ECO:0000256" key="1">
    <source>
        <dbReference type="ARBA" id="ARBA00004141"/>
    </source>
</evidence>
<gene>
    <name evidence="8" type="ORF">H5J25_16280</name>
</gene>
<feature type="transmembrane region" description="Helical" evidence="6">
    <location>
        <begin position="98"/>
        <end position="116"/>
    </location>
</feature>
<evidence type="ECO:0000256" key="4">
    <source>
        <dbReference type="ARBA" id="ARBA00022989"/>
    </source>
</evidence>
<evidence type="ECO:0000259" key="7">
    <source>
        <dbReference type="Pfam" id="PF04138"/>
    </source>
</evidence>
<evidence type="ECO:0000256" key="6">
    <source>
        <dbReference type="SAM" id="Phobius"/>
    </source>
</evidence>
<dbReference type="InterPro" id="IPR007267">
    <property type="entry name" value="GtrA_DPMS_TM"/>
</dbReference>
<feature type="transmembrane region" description="Helical" evidence="6">
    <location>
        <begin position="66"/>
        <end position="92"/>
    </location>
</feature>
<dbReference type="PANTHER" id="PTHR38459:SF1">
    <property type="entry name" value="PROPHAGE BACTOPRENOL-LINKED GLUCOSE TRANSLOCASE HOMOLOG"/>
    <property type="match status" value="1"/>
</dbReference>
<dbReference type="GO" id="GO:0000271">
    <property type="term" value="P:polysaccharide biosynthetic process"/>
    <property type="evidence" value="ECO:0007669"/>
    <property type="project" value="InterPro"/>
</dbReference>
<feature type="transmembrane region" description="Helical" evidence="6">
    <location>
        <begin position="137"/>
        <end position="155"/>
    </location>
</feature>
<dbReference type="Pfam" id="PF04138">
    <property type="entry name" value="GtrA_DPMS_TM"/>
    <property type="match status" value="1"/>
</dbReference>
<evidence type="ECO:0000256" key="2">
    <source>
        <dbReference type="ARBA" id="ARBA00009399"/>
    </source>
</evidence>
<keyword evidence="4 6" id="KW-1133">Transmembrane helix</keyword>
<protein>
    <submittedName>
        <fullName evidence="8">GtrA family protein</fullName>
    </submittedName>
</protein>
<dbReference type="GO" id="GO:0005886">
    <property type="term" value="C:plasma membrane"/>
    <property type="evidence" value="ECO:0007669"/>
    <property type="project" value="TreeGrafter"/>
</dbReference>
<name>A0A974NTY4_9SPHN</name>
<organism evidence="8 9">
    <name type="scientific">Sphingomonas aliaeris</name>
    <dbReference type="NCBI Taxonomy" id="2759526"/>
    <lineage>
        <taxon>Bacteria</taxon>
        <taxon>Pseudomonadati</taxon>
        <taxon>Pseudomonadota</taxon>
        <taxon>Alphaproteobacteria</taxon>
        <taxon>Sphingomonadales</taxon>
        <taxon>Sphingomonadaceae</taxon>
        <taxon>Sphingomonas</taxon>
    </lineage>
</organism>
<feature type="transmembrane region" description="Helical" evidence="6">
    <location>
        <begin position="161"/>
        <end position="181"/>
    </location>
</feature>
<dbReference type="AlphaFoldDB" id="A0A974NTY4"/>
<keyword evidence="9" id="KW-1185">Reference proteome</keyword>
<accession>A0A974NTY4</accession>
<dbReference type="EMBL" id="CP061035">
    <property type="protein sequence ID" value="QQV76919.1"/>
    <property type="molecule type" value="Genomic_DNA"/>
</dbReference>
<dbReference type="KEGG" id="sari:H5J25_16280"/>
<comment type="similarity">
    <text evidence="2">Belongs to the GtrA family.</text>
</comment>
<feature type="domain" description="GtrA/DPMS transmembrane" evidence="7">
    <location>
        <begin position="68"/>
        <end position="187"/>
    </location>
</feature>
<sequence length="188" mass="20056">MRSASASPSCDPVRLATARRILQVRSKCFPHPVPRSTATVTKGKAGVTAIIRQIESLRASGLLGQIIRFGIAGGISTVIYLAVFLPLTHWVFLGAKSVYAVPPAFAVAVTAGYFLHSRWSFKGHGTREAGGQQQVKFVAVQSSGVALNALVTWIGTAHFGLPAWAIALPAIALATIFTFILNRWLVFG</sequence>
<keyword evidence="3 6" id="KW-0812">Transmembrane</keyword>